<feature type="domain" description="BD-FAE-like" evidence="2">
    <location>
        <begin position="56"/>
        <end position="253"/>
    </location>
</feature>
<proteinExistence type="predicted"/>
<accession>A0A6M5Y7A5</accession>
<keyword evidence="1 3" id="KW-0378">Hydrolase</keyword>
<dbReference type="GO" id="GO:0016787">
    <property type="term" value="F:hydrolase activity"/>
    <property type="evidence" value="ECO:0007669"/>
    <property type="project" value="UniProtKB-KW"/>
</dbReference>
<gene>
    <name evidence="3" type="ORF">HNV11_10520</name>
</gene>
<dbReference type="InterPro" id="IPR049492">
    <property type="entry name" value="BD-FAE-like_dom"/>
</dbReference>
<dbReference type="Proteomes" id="UP000502756">
    <property type="component" value="Chromosome"/>
</dbReference>
<name>A0A6M5Y7A5_9BACT</name>
<sequence length="295" mass="31992">MAALTGWLWLAPVIAKAQEITPLYPGAVPNSKASDIQESGAESGVLTGITKPTLEYFRPAADKASGAAVIVIPGGGYGVVVYKGEGVSTAKALAEKGVAAFVLKYRLPSDVIMPDKKIGPLQDAQQAIKLVRDNAAKWGIDPTKVGIMGFSAGGHLASTAATHFEKAYIDNSTSTSLRPDFQILIYPVISMQDSLTHGGSRDNLLGKNPSRQDADLFSNELQVRANTPPAYLTHAADDKLVDVDNSIVYFEKLRHLKVPVELHIYPKGDHGFIFRHPGWMEPLFAWMKLNNWLKN</sequence>
<dbReference type="KEGG" id="stae:HNV11_10520"/>
<evidence type="ECO:0000256" key="1">
    <source>
        <dbReference type="ARBA" id="ARBA00022801"/>
    </source>
</evidence>
<dbReference type="EMBL" id="CP053435">
    <property type="protein sequence ID" value="QJW89779.1"/>
    <property type="molecule type" value="Genomic_DNA"/>
</dbReference>
<keyword evidence="4" id="KW-1185">Reference proteome</keyword>
<dbReference type="InterPro" id="IPR029058">
    <property type="entry name" value="AB_hydrolase_fold"/>
</dbReference>
<dbReference type="PANTHER" id="PTHR48081">
    <property type="entry name" value="AB HYDROLASE SUPERFAMILY PROTEIN C4A8.06C"/>
    <property type="match status" value="1"/>
</dbReference>
<reference evidence="3 4" key="1">
    <citation type="submission" date="2020-05" db="EMBL/GenBank/DDBJ databases">
        <title>Genome sequencing of Spirosoma sp. TS118.</title>
        <authorList>
            <person name="Lee J.-H."/>
            <person name="Jeong S."/>
            <person name="Zhao L."/>
            <person name="Jung J.-H."/>
            <person name="Kim M.-K."/>
            <person name="Lim S."/>
        </authorList>
    </citation>
    <scope>NUCLEOTIDE SEQUENCE [LARGE SCALE GENOMIC DNA]</scope>
    <source>
        <strain evidence="3 4">TS118</strain>
    </source>
</reference>
<dbReference type="Pfam" id="PF20434">
    <property type="entry name" value="BD-FAE"/>
    <property type="match status" value="1"/>
</dbReference>
<dbReference type="Gene3D" id="3.40.50.1820">
    <property type="entry name" value="alpha/beta hydrolase"/>
    <property type="match status" value="1"/>
</dbReference>
<evidence type="ECO:0000313" key="4">
    <source>
        <dbReference type="Proteomes" id="UP000502756"/>
    </source>
</evidence>
<dbReference type="RefSeq" id="WP_171739619.1">
    <property type="nucleotide sequence ID" value="NZ_CP053435.1"/>
</dbReference>
<dbReference type="PANTHER" id="PTHR48081:SF6">
    <property type="entry name" value="PEPTIDASE S9 PROLYL OLIGOPEPTIDASE CATALYTIC DOMAIN-CONTAINING PROTEIN"/>
    <property type="match status" value="1"/>
</dbReference>
<evidence type="ECO:0000313" key="3">
    <source>
        <dbReference type="EMBL" id="QJW89779.1"/>
    </source>
</evidence>
<protein>
    <submittedName>
        <fullName evidence="3">Alpha/beta hydrolase</fullName>
    </submittedName>
</protein>
<dbReference type="AlphaFoldDB" id="A0A6M5Y7A5"/>
<dbReference type="SUPFAM" id="SSF53474">
    <property type="entry name" value="alpha/beta-Hydrolases"/>
    <property type="match status" value="1"/>
</dbReference>
<organism evidence="3 4">
    <name type="scientific">Spirosoma taeanense</name>
    <dbReference type="NCBI Taxonomy" id="2735870"/>
    <lineage>
        <taxon>Bacteria</taxon>
        <taxon>Pseudomonadati</taxon>
        <taxon>Bacteroidota</taxon>
        <taxon>Cytophagia</taxon>
        <taxon>Cytophagales</taxon>
        <taxon>Cytophagaceae</taxon>
        <taxon>Spirosoma</taxon>
    </lineage>
</organism>
<dbReference type="InterPro" id="IPR050300">
    <property type="entry name" value="GDXG_lipolytic_enzyme"/>
</dbReference>
<evidence type="ECO:0000259" key="2">
    <source>
        <dbReference type="Pfam" id="PF20434"/>
    </source>
</evidence>